<gene>
    <name evidence="1" type="ORF">LTS18_004956</name>
</gene>
<organism evidence="1 2">
    <name type="scientific">Coniosporium uncinatum</name>
    <dbReference type="NCBI Taxonomy" id="93489"/>
    <lineage>
        <taxon>Eukaryota</taxon>
        <taxon>Fungi</taxon>
        <taxon>Dikarya</taxon>
        <taxon>Ascomycota</taxon>
        <taxon>Pezizomycotina</taxon>
        <taxon>Dothideomycetes</taxon>
        <taxon>Dothideomycetes incertae sedis</taxon>
        <taxon>Coniosporium</taxon>
    </lineage>
</organism>
<accession>A0ACC3DYA0</accession>
<reference evidence="1" key="1">
    <citation type="submission" date="2024-09" db="EMBL/GenBank/DDBJ databases">
        <title>Black Yeasts Isolated from many extreme environments.</title>
        <authorList>
            <person name="Coleine C."/>
            <person name="Stajich J.E."/>
            <person name="Selbmann L."/>
        </authorList>
    </citation>
    <scope>NUCLEOTIDE SEQUENCE</scope>
    <source>
        <strain evidence="1">CCFEE 5737</strain>
    </source>
</reference>
<dbReference type="Proteomes" id="UP001186974">
    <property type="component" value="Unassembled WGS sequence"/>
</dbReference>
<comment type="caution">
    <text evidence="1">The sequence shown here is derived from an EMBL/GenBank/DDBJ whole genome shotgun (WGS) entry which is preliminary data.</text>
</comment>
<keyword evidence="2" id="KW-1185">Reference proteome</keyword>
<dbReference type="EMBL" id="JAWDJW010000117">
    <property type="protein sequence ID" value="KAK3081601.1"/>
    <property type="molecule type" value="Genomic_DNA"/>
</dbReference>
<name>A0ACC3DYA0_9PEZI</name>
<protein>
    <submittedName>
        <fullName evidence="1">Uncharacterized protein</fullName>
    </submittedName>
</protein>
<evidence type="ECO:0000313" key="1">
    <source>
        <dbReference type="EMBL" id="KAK3081601.1"/>
    </source>
</evidence>
<evidence type="ECO:0000313" key="2">
    <source>
        <dbReference type="Proteomes" id="UP001186974"/>
    </source>
</evidence>
<proteinExistence type="predicted"/>
<feature type="non-terminal residue" evidence="1">
    <location>
        <position position="1"/>
    </location>
</feature>
<sequence>FLEPTIESAEDIVLLHLLQPVMTLPFENPVSDALVHRGGYTLPFDRERRLASILAFLSSTKDDPKHIPAVCVAEDAESKSLNVMLAVNKTNPQDGNQALQQLEKGFEGIFQVLSQLQFTSAKVQNDVFAAIVGMCSNRILCRLGFVATSRNVVKQSIKTLLQDTIRSLDMLGAKQSKTRLPLSGIFVQRAKGVIKMVDVWTKHRTMARLGDLVTGVYHLGQIGGIDSVLAAIPNASMDPNVRKRLLNIIDKTGRYKDAARFLYRTAKKYPAARQMRVVLVALPPELYQSPGVRHYDPTLLSTLSRFRGEHGQRDLDQICSLLKSGCQDPKAQYAQRARRTARKAKIHAEIQLLYHYEIEPSTLPPRVVCSSKDACYICNSFILMHGKMHTPRCHGRIYPGWGLPFLPVNKTMEKRFIEVLETLVKSSLDSVLSNHKRIKYPNPNESTLLTLPASMSTVICVVEHVVMEGTPVTPVVPVQNVDTESDFSHLHPQPVPMLSETTPVAKPVAASACEPLEPTTRLWSVPALDNGSISSDSTPYDHTRLAQGYPLLGRTESGTVPRSYTVGPLELIIEHSTGSARGKPSHAHKNLSYSIEWLESNHADSLQQLEGPLLIDAESFEGEVTYNVEKSFFVTGRGAVVKIVYSEMS</sequence>